<proteinExistence type="predicted"/>
<protein>
    <recommendedName>
        <fullName evidence="4">Glycine-zipper-containing OmpA-like membrane domain-containing protein</fullName>
    </recommendedName>
</protein>
<keyword evidence="1" id="KW-0732">Signal</keyword>
<evidence type="ECO:0000256" key="1">
    <source>
        <dbReference type="SAM" id="SignalP"/>
    </source>
</evidence>
<dbReference type="PROSITE" id="PS51257">
    <property type="entry name" value="PROKAR_LIPOPROTEIN"/>
    <property type="match status" value="1"/>
</dbReference>
<name>A0A2T4TZS9_9BACT</name>
<keyword evidence="3" id="KW-1185">Reference proteome</keyword>
<evidence type="ECO:0008006" key="4">
    <source>
        <dbReference type="Google" id="ProtNLM"/>
    </source>
</evidence>
<reference evidence="2 3" key="1">
    <citation type="submission" date="2017-09" db="EMBL/GenBank/DDBJ databases">
        <title>Bloom of a denitrifying methanotroph, Candidatus Methylomirabilis limnetica, in a deep stratified lake.</title>
        <authorList>
            <person name="Graf J.S."/>
            <person name="Marchant H.K."/>
            <person name="Tienken D."/>
            <person name="Hach P.F."/>
            <person name="Brand A."/>
            <person name="Schubert C.J."/>
            <person name="Kuypers M.M."/>
            <person name="Milucka J."/>
        </authorList>
    </citation>
    <scope>NUCLEOTIDE SEQUENCE [LARGE SCALE GENOMIC DNA]</scope>
    <source>
        <strain evidence="2 3">Zug</strain>
    </source>
</reference>
<comment type="caution">
    <text evidence="2">The sequence shown here is derived from an EMBL/GenBank/DDBJ whole genome shotgun (WGS) entry which is preliminary data.</text>
</comment>
<dbReference type="RefSeq" id="WP_107561366.1">
    <property type="nucleotide sequence ID" value="NZ_NVQC01000013.1"/>
</dbReference>
<dbReference type="Proteomes" id="UP000241436">
    <property type="component" value="Unassembled WGS sequence"/>
</dbReference>
<organism evidence="2 3">
    <name type="scientific">Candidatus Methylomirabilis limnetica</name>
    <dbReference type="NCBI Taxonomy" id="2033718"/>
    <lineage>
        <taxon>Bacteria</taxon>
        <taxon>Candidatus Methylomirabilota</taxon>
        <taxon>Candidatus Methylomirabilia</taxon>
        <taxon>Candidatus Methylomirabilales</taxon>
        <taxon>Candidatus Methylomirabilaceae</taxon>
        <taxon>Candidatus Methylomirabilis</taxon>
    </lineage>
</organism>
<evidence type="ECO:0000313" key="3">
    <source>
        <dbReference type="Proteomes" id="UP000241436"/>
    </source>
</evidence>
<dbReference type="OrthoDB" id="196716at2"/>
<sequence length="142" mass="14074">MKRTGIWLVLIAFGVAVTGCATTQAQPGYYAYPQRGQTPEQLSRDQYECQAWAQQQSRFDPATDTTRGAATGGVLGALGGAAAGAAIGAATGGGAGRGAAIGATTGGIGGVVLGGSGAHAQGKDGYDRAYAACMTGRGYVVR</sequence>
<gene>
    <name evidence="2" type="ORF">CLG94_02730</name>
</gene>
<dbReference type="AlphaFoldDB" id="A0A2T4TZS9"/>
<evidence type="ECO:0000313" key="2">
    <source>
        <dbReference type="EMBL" id="PTL36616.1"/>
    </source>
</evidence>
<feature type="chain" id="PRO_5015692525" description="Glycine-zipper-containing OmpA-like membrane domain-containing protein" evidence="1">
    <location>
        <begin position="26"/>
        <end position="142"/>
    </location>
</feature>
<feature type="signal peptide" evidence="1">
    <location>
        <begin position="1"/>
        <end position="25"/>
    </location>
</feature>
<reference evidence="3" key="2">
    <citation type="journal article" date="2018" name="Environ. Microbiol.">
        <title>Bloom of a denitrifying methanotroph, 'Candidatus Methylomirabilis limnetica', in a deep stratified lake.</title>
        <authorList>
            <person name="Graf J.S."/>
            <person name="Mayr M.J."/>
            <person name="Marchant H.K."/>
            <person name="Tienken D."/>
            <person name="Hach P.F."/>
            <person name="Brand A."/>
            <person name="Schubert C.J."/>
            <person name="Kuypers M.M."/>
            <person name="Milucka J."/>
        </authorList>
    </citation>
    <scope>NUCLEOTIDE SEQUENCE [LARGE SCALE GENOMIC DNA]</scope>
    <source>
        <strain evidence="3">Zug</strain>
    </source>
</reference>
<dbReference type="EMBL" id="NVQC01000013">
    <property type="protein sequence ID" value="PTL36616.1"/>
    <property type="molecule type" value="Genomic_DNA"/>
</dbReference>
<accession>A0A2T4TZS9</accession>